<dbReference type="OrthoDB" id="2884543at2"/>
<protein>
    <submittedName>
        <fullName evidence="1">Uncharacterized protein</fullName>
    </submittedName>
</protein>
<keyword evidence="2" id="KW-1185">Reference proteome</keyword>
<dbReference type="AlphaFoldDB" id="A0A168LQI8"/>
<proteinExistence type="predicted"/>
<dbReference type="PROSITE" id="PS51257">
    <property type="entry name" value="PROKAR_LIPOPROTEIN"/>
    <property type="match status" value="1"/>
</dbReference>
<evidence type="ECO:0000313" key="2">
    <source>
        <dbReference type="Proteomes" id="UP000076967"/>
    </source>
</evidence>
<comment type="caution">
    <text evidence="1">The sequence shown here is derived from an EMBL/GenBank/DDBJ whole genome shotgun (WGS) entry which is preliminary data.</text>
</comment>
<sequence length="127" mass="14680">MINSTRLIFILLLLILTVGCTHEKIVKPDSPENLSYLASVAINNQDFNELKSYFTDSSKETLDDQYFEDLIGINSHGVEHRTYSLLRMIDQDQIVLLEIVKNPENNNYEIQNIIKVPKEYGELFSNK</sequence>
<dbReference type="Proteomes" id="UP000076967">
    <property type="component" value="Unassembled WGS sequence"/>
</dbReference>
<gene>
    <name evidence="1" type="ORF">PGLA_07990</name>
</gene>
<accession>A0A168LQI8</accession>
<name>A0A168LQI8_9BACL</name>
<dbReference type="EMBL" id="LVJH01000010">
    <property type="protein sequence ID" value="OAB43714.1"/>
    <property type="molecule type" value="Genomic_DNA"/>
</dbReference>
<evidence type="ECO:0000313" key="1">
    <source>
        <dbReference type="EMBL" id="OAB43714.1"/>
    </source>
</evidence>
<organism evidence="1 2">
    <name type="scientific">Paenibacillus glacialis</name>
    <dbReference type="NCBI Taxonomy" id="494026"/>
    <lineage>
        <taxon>Bacteria</taxon>
        <taxon>Bacillati</taxon>
        <taxon>Bacillota</taxon>
        <taxon>Bacilli</taxon>
        <taxon>Bacillales</taxon>
        <taxon>Paenibacillaceae</taxon>
        <taxon>Paenibacillus</taxon>
    </lineage>
</organism>
<reference evidence="1 2" key="1">
    <citation type="submission" date="2016-03" db="EMBL/GenBank/DDBJ databases">
        <title>Draft genome sequence of Paenibacillus glacialis DSM 22343.</title>
        <authorList>
            <person name="Shin S.-K."/>
            <person name="Yi H."/>
        </authorList>
    </citation>
    <scope>NUCLEOTIDE SEQUENCE [LARGE SCALE GENOMIC DNA]</scope>
    <source>
        <strain evidence="1 2">DSM 22343</strain>
    </source>
</reference>
<dbReference type="RefSeq" id="WP_068531381.1">
    <property type="nucleotide sequence ID" value="NZ_LVJH01000010.1"/>
</dbReference>